<keyword evidence="2" id="KW-1185">Reference proteome</keyword>
<protein>
    <submittedName>
        <fullName evidence="1">Uncharacterized protein</fullName>
    </submittedName>
</protein>
<dbReference type="EMBL" id="OR575930">
    <property type="protein sequence ID" value="WOZ57435.1"/>
    <property type="molecule type" value="Genomic_DNA"/>
</dbReference>
<proteinExistence type="predicted"/>
<name>A0AAX4G6X9_9CAUD</name>
<reference evidence="2" key="1">
    <citation type="submission" date="2024-05" db="EMBL/GenBank/DDBJ databases">
        <authorList>
            <person name="Tikunov A.Y."/>
            <person name="Morozova V.V."/>
            <person name="Kozlova Y.N."/>
            <person name="Tikunova N.V."/>
            <person name="Babkin I.V."/>
        </authorList>
    </citation>
    <scope>NUCLEOTIDE SEQUENCE [LARGE SCALE GENOMIC DNA]</scope>
</reference>
<organism evidence="1 2">
    <name type="scientific">Pseudomonas phage vB_PseuGesM_254</name>
    <dbReference type="NCBI Taxonomy" id="3092638"/>
    <lineage>
        <taxon>Viruses</taxon>
        <taxon>Duplodnaviria</taxon>
        <taxon>Heunggongvirae</taxon>
        <taxon>Uroviricota</taxon>
        <taxon>Caudoviricetes</taxon>
        <taxon>Vandenendeviridae</taxon>
        <taxon>Chemalvirus</taxon>
        <taxon>Chemalvirus PseuGes254</taxon>
    </lineage>
</organism>
<dbReference type="Proteomes" id="UP001305174">
    <property type="component" value="Segment"/>
</dbReference>
<evidence type="ECO:0000313" key="2">
    <source>
        <dbReference type="Proteomes" id="UP001305174"/>
    </source>
</evidence>
<accession>A0AAX4G6X9</accession>
<sequence length="80" mass="8798">MISMQDKILKLKAGDVVRVESESYGTIEFTIEGTADNRASLTEGMRAFQAWGDFDGMFILLEAGHDALDVFIPTSLEVVV</sequence>
<evidence type="ECO:0000313" key="1">
    <source>
        <dbReference type="EMBL" id="WOZ57435.1"/>
    </source>
</evidence>